<dbReference type="GO" id="GO:0005776">
    <property type="term" value="C:autophagosome"/>
    <property type="evidence" value="ECO:0007669"/>
    <property type="project" value="TreeGrafter"/>
</dbReference>
<dbReference type="GO" id="GO:0061908">
    <property type="term" value="C:phagophore"/>
    <property type="evidence" value="ECO:0007669"/>
    <property type="project" value="TreeGrafter"/>
</dbReference>
<evidence type="ECO:0000256" key="1">
    <source>
        <dbReference type="SAM" id="MobiDB-lite"/>
    </source>
</evidence>
<proteinExistence type="predicted"/>
<feature type="compositionally biased region" description="Polar residues" evidence="1">
    <location>
        <begin position="114"/>
        <end position="124"/>
    </location>
</feature>
<dbReference type="InterPro" id="IPR053273">
    <property type="entry name" value="CST_Regulator"/>
</dbReference>
<organism evidence="2 3">
    <name type="scientific">Vicia faba</name>
    <name type="common">Broad bean</name>
    <name type="synonym">Faba vulgaris</name>
    <dbReference type="NCBI Taxonomy" id="3906"/>
    <lineage>
        <taxon>Eukaryota</taxon>
        <taxon>Viridiplantae</taxon>
        <taxon>Streptophyta</taxon>
        <taxon>Embryophyta</taxon>
        <taxon>Tracheophyta</taxon>
        <taxon>Spermatophyta</taxon>
        <taxon>Magnoliopsida</taxon>
        <taxon>eudicotyledons</taxon>
        <taxon>Gunneridae</taxon>
        <taxon>Pentapetalae</taxon>
        <taxon>rosids</taxon>
        <taxon>fabids</taxon>
        <taxon>Fabales</taxon>
        <taxon>Fabaceae</taxon>
        <taxon>Papilionoideae</taxon>
        <taxon>50 kb inversion clade</taxon>
        <taxon>NPAAA clade</taxon>
        <taxon>Hologalegina</taxon>
        <taxon>IRL clade</taxon>
        <taxon>Fabeae</taxon>
        <taxon>Vicia</taxon>
    </lineage>
</organism>
<protein>
    <submittedName>
        <fullName evidence="2">Uncharacterized protein</fullName>
    </submittedName>
</protein>
<dbReference type="EMBL" id="OX451735">
    <property type="protein sequence ID" value="CAI8592543.1"/>
    <property type="molecule type" value="Genomic_DNA"/>
</dbReference>
<gene>
    <name evidence="2" type="ORF">VFH_I044920</name>
</gene>
<evidence type="ECO:0000313" key="3">
    <source>
        <dbReference type="Proteomes" id="UP001157006"/>
    </source>
</evidence>
<dbReference type="AlphaFoldDB" id="A0AAV0Z630"/>
<dbReference type="Proteomes" id="UP001157006">
    <property type="component" value="Chromosome 1S"/>
</dbReference>
<dbReference type="PANTHER" id="PTHR34659:SF8">
    <property type="entry name" value="(RAPE) HYPOTHETICAL PROTEIN"/>
    <property type="match status" value="1"/>
</dbReference>
<keyword evidence="3" id="KW-1185">Reference proteome</keyword>
<sequence>MMTWIDNIYQKFENMIQEVEDTMLEDFQYLENQMSIVGESVKKLCSNAMEDLIPPSTTSAPVLPIGHYAGISENSLQRTKKLSGTNLNSCYYVEADNLKSGAKPNVESADIESNVGSDVNQQNKEMPASETAIEASASVTDCCNETEDASTDQNCGVEVFVESAEEKEENMSSFSSYIFEDAIGFSMIKAMQKDDDTKLDQTCVLISKDELQFAPNATVNRKTSEKKWLQPFSLIKKSARRQEYKELAILHGKNENGNNDCIENICPTLREDIFEREWELL</sequence>
<reference evidence="2 3" key="1">
    <citation type="submission" date="2023-01" db="EMBL/GenBank/DDBJ databases">
        <authorList>
            <person name="Kreplak J."/>
        </authorList>
    </citation>
    <scope>NUCLEOTIDE SEQUENCE [LARGE SCALE GENOMIC DNA]</scope>
</reference>
<name>A0AAV0Z630_VICFA</name>
<accession>A0AAV0Z630</accession>
<feature type="region of interest" description="Disordered" evidence="1">
    <location>
        <begin position="103"/>
        <end position="131"/>
    </location>
</feature>
<dbReference type="GO" id="GO:0006950">
    <property type="term" value="P:response to stress"/>
    <property type="evidence" value="ECO:0007669"/>
    <property type="project" value="TreeGrafter"/>
</dbReference>
<dbReference type="PANTHER" id="PTHR34659">
    <property type="entry name" value="BNAA05G11610D PROTEIN"/>
    <property type="match status" value="1"/>
</dbReference>
<evidence type="ECO:0000313" key="2">
    <source>
        <dbReference type="EMBL" id="CAI8592543.1"/>
    </source>
</evidence>